<comment type="similarity">
    <text evidence="1">Belongs to the SUI1 family.</text>
</comment>
<dbReference type="InterPro" id="IPR036877">
    <property type="entry name" value="SUI1_dom_sf"/>
</dbReference>
<sequence length="143" mass="16015">MFCEKHVYDIKTVNSLTSSLDPLPDASKGDDLLPAGTEDYIHLRIQQRNGRRTLTTVQGITDDYDLKKKKTVKAFKKKSACNGTAIERPEYGEVIQLQGNQRKSIRQFLAETGLAKDDQLKVHGHTKNKNKTLCGPKNINGNC</sequence>
<evidence type="ECO:0000259" key="6">
    <source>
        <dbReference type="PROSITE" id="PS50296"/>
    </source>
</evidence>
<name>A0A5F9DSZ7_RABIT</name>
<keyword evidence="4" id="KW-0648">Protein biosynthesis</keyword>
<keyword evidence="5" id="KW-0007">Acetylation</keyword>
<feature type="domain" description="SUI1" evidence="6">
    <location>
        <begin position="41"/>
        <end position="113"/>
    </location>
</feature>
<evidence type="ECO:0000313" key="7">
    <source>
        <dbReference type="Ensembl" id="ENSOCUP00000048709.1"/>
    </source>
</evidence>
<protein>
    <recommendedName>
        <fullName evidence="6">SUI1 domain-containing protein</fullName>
    </recommendedName>
</protein>
<dbReference type="GO" id="GO:0010468">
    <property type="term" value="P:regulation of gene expression"/>
    <property type="evidence" value="ECO:0007669"/>
    <property type="project" value="UniProtKB-ARBA"/>
</dbReference>
<organism evidence="7 8">
    <name type="scientific">Oryctolagus cuniculus</name>
    <name type="common">Rabbit</name>
    <dbReference type="NCBI Taxonomy" id="9986"/>
    <lineage>
        <taxon>Eukaryota</taxon>
        <taxon>Metazoa</taxon>
        <taxon>Chordata</taxon>
        <taxon>Craniata</taxon>
        <taxon>Vertebrata</taxon>
        <taxon>Euteleostomi</taxon>
        <taxon>Mammalia</taxon>
        <taxon>Eutheria</taxon>
        <taxon>Euarchontoglires</taxon>
        <taxon>Glires</taxon>
        <taxon>Lagomorpha</taxon>
        <taxon>Leporidae</taxon>
        <taxon>Oryctolagus</taxon>
    </lineage>
</organism>
<keyword evidence="8" id="KW-1185">Reference proteome</keyword>
<evidence type="ECO:0000313" key="8">
    <source>
        <dbReference type="Proteomes" id="UP000001811"/>
    </source>
</evidence>
<dbReference type="CDD" id="cd11566">
    <property type="entry name" value="eIF1_SUI1"/>
    <property type="match status" value="1"/>
</dbReference>
<dbReference type="InterPro" id="IPR005874">
    <property type="entry name" value="SUI1_euk"/>
</dbReference>
<dbReference type="GO" id="GO:0003743">
    <property type="term" value="F:translation initiation factor activity"/>
    <property type="evidence" value="ECO:0007669"/>
    <property type="project" value="UniProtKB-KW"/>
</dbReference>
<dbReference type="PANTHER" id="PTHR10388">
    <property type="entry name" value="EUKARYOTIC TRANSLATION INITIATION FACTOR SUI1"/>
    <property type="match status" value="1"/>
</dbReference>
<dbReference type="GeneTree" id="ENSGT00390000015789"/>
<dbReference type="SMR" id="A0A5F9DSZ7"/>
<evidence type="ECO:0000256" key="3">
    <source>
        <dbReference type="ARBA" id="ARBA00022553"/>
    </source>
</evidence>
<keyword evidence="3" id="KW-0597">Phosphoprotein</keyword>
<reference evidence="7" key="3">
    <citation type="submission" date="2025-09" db="UniProtKB">
        <authorList>
            <consortium name="Ensembl"/>
        </authorList>
    </citation>
    <scope>IDENTIFICATION</scope>
    <source>
        <strain evidence="7">Thorbecke</strain>
    </source>
</reference>
<dbReference type="Pfam" id="PF01253">
    <property type="entry name" value="SUI1"/>
    <property type="match status" value="1"/>
</dbReference>
<evidence type="ECO:0000256" key="4">
    <source>
        <dbReference type="ARBA" id="ARBA00022917"/>
    </source>
</evidence>
<dbReference type="Ensembl" id="ENSOCUT00000031323.2">
    <property type="protein sequence ID" value="ENSOCUP00000048709.1"/>
    <property type="gene ID" value="ENSOCUG00000027704.2"/>
</dbReference>
<dbReference type="Gene3D" id="3.30.780.10">
    <property type="entry name" value="SUI1-like domain"/>
    <property type="match status" value="1"/>
</dbReference>
<evidence type="ECO:0000256" key="1">
    <source>
        <dbReference type="ARBA" id="ARBA00005422"/>
    </source>
</evidence>
<accession>A0A5F9DSZ7</accession>
<dbReference type="AlphaFoldDB" id="A0A5F9DSZ7"/>
<keyword evidence="2" id="KW-0396">Initiation factor</keyword>
<evidence type="ECO:0000256" key="5">
    <source>
        <dbReference type="ARBA" id="ARBA00022990"/>
    </source>
</evidence>
<dbReference type="InterPro" id="IPR001950">
    <property type="entry name" value="SUI1"/>
</dbReference>
<dbReference type="PROSITE" id="PS50296">
    <property type="entry name" value="SUI1"/>
    <property type="match status" value="1"/>
</dbReference>
<dbReference type="NCBIfam" id="TIGR01160">
    <property type="entry name" value="SUI1_MOF2"/>
    <property type="match status" value="1"/>
</dbReference>
<dbReference type="SUPFAM" id="SSF55159">
    <property type="entry name" value="eIF1-like"/>
    <property type="match status" value="1"/>
</dbReference>
<reference evidence="7" key="2">
    <citation type="submission" date="2025-08" db="UniProtKB">
        <authorList>
            <consortium name="Ensembl"/>
        </authorList>
    </citation>
    <scope>IDENTIFICATION</scope>
    <source>
        <strain evidence="7">Thorbecke</strain>
    </source>
</reference>
<dbReference type="STRING" id="9986.ENSOCUP00000048709"/>
<proteinExistence type="inferred from homology"/>
<evidence type="ECO:0000256" key="2">
    <source>
        <dbReference type="ARBA" id="ARBA00022540"/>
    </source>
</evidence>
<reference evidence="7 8" key="1">
    <citation type="journal article" date="2011" name="Nature">
        <title>A high-resolution map of human evolutionary constraint using 29 mammals.</title>
        <authorList>
            <person name="Lindblad-Toh K."/>
            <person name="Garber M."/>
            <person name="Zuk O."/>
            <person name="Lin M.F."/>
            <person name="Parker B.J."/>
            <person name="Washietl S."/>
            <person name="Kheradpour P."/>
            <person name="Ernst J."/>
            <person name="Jordan G."/>
            <person name="Mauceli E."/>
            <person name="Ward L.D."/>
            <person name="Lowe C.B."/>
            <person name="Holloway A.K."/>
            <person name="Clamp M."/>
            <person name="Gnerre S."/>
            <person name="Alfoldi J."/>
            <person name="Beal K."/>
            <person name="Chang J."/>
            <person name="Clawson H."/>
            <person name="Cuff J."/>
            <person name="Di Palma F."/>
            <person name="Fitzgerald S."/>
            <person name="Flicek P."/>
            <person name="Guttman M."/>
            <person name="Hubisz M.J."/>
            <person name="Jaffe D.B."/>
            <person name="Jungreis I."/>
            <person name="Kent W.J."/>
            <person name="Kostka D."/>
            <person name="Lara M."/>
            <person name="Martins A.L."/>
            <person name="Massingham T."/>
            <person name="Moltke I."/>
            <person name="Raney B.J."/>
            <person name="Rasmussen M.D."/>
            <person name="Robinson J."/>
            <person name="Stark A."/>
            <person name="Vilella A.J."/>
            <person name="Wen J."/>
            <person name="Xie X."/>
            <person name="Zody M.C."/>
            <person name="Baldwin J."/>
            <person name="Bloom T."/>
            <person name="Chin C.W."/>
            <person name="Heiman D."/>
            <person name="Nicol R."/>
            <person name="Nusbaum C."/>
            <person name="Young S."/>
            <person name="Wilkinson J."/>
            <person name="Worley K.C."/>
            <person name="Kovar C.L."/>
            <person name="Muzny D.M."/>
            <person name="Gibbs R.A."/>
            <person name="Cree A."/>
            <person name="Dihn H.H."/>
            <person name="Fowler G."/>
            <person name="Jhangiani S."/>
            <person name="Joshi V."/>
            <person name="Lee S."/>
            <person name="Lewis L.R."/>
            <person name="Nazareth L.V."/>
            <person name="Okwuonu G."/>
            <person name="Santibanez J."/>
            <person name="Warren W.C."/>
            <person name="Mardis E.R."/>
            <person name="Weinstock G.M."/>
            <person name="Wilson R.K."/>
            <person name="Delehaunty K."/>
            <person name="Dooling D."/>
            <person name="Fronik C."/>
            <person name="Fulton L."/>
            <person name="Fulton B."/>
            <person name="Graves T."/>
            <person name="Minx P."/>
            <person name="Sodergren E."/>
            <person name="Birney E."/>
            <person name="Margulies E.H."/>
            <person name="Herrero J."/>
            <person name="Green E.D."/>
            <person name="Haussler D."/>
            <person name="Siepel A."/>
            <person name="Goldman N."/>
            <person name="Pollard K.S."/>
            <person name="Pedersen J.S."/>
            <person name="Lander E.S."/>
            <person name="Kellis M."/>
        </authorList>
    </citation>
    <scope>NUCLEOTIDE SEQUENCE [LARGE SCALE GENOMIC DNA]</scope>
    <source>
        <strain evidence="7 8">Thorbecke inbred</strain>
    </source>
</reference>
<dbReference type="InParanoid" id="A0A5F9DSZ7"/>
<dbReference type="GO" id="GO:0080090">
    <property type="term" value="P:regulation of primary metabolic process"/>
    <property type="evidence" value="ECO:0007669"/>
    <property type="project" value="UniProtKB-ARBA"/>
</dbReference>
<dbReference type="EMBL" id="AAGW02041133">
    <property type="status" value="NOT_ANNOTATED_CDS"/>
    <property type="molecule type" value="Genomic_DNA"/>
</dbReference>
<dbReference type="FunFam" id="3.30.780.10:FF:000003">
    <property type="entry name" value="Eukaryotic translation initiation factor 1b"/>
    <property type="match status" value="1"/>
</dbReference>
<dbReference type="Proteomes" id="UP000001811">
    <property type="component" value="Chromosome X"/>
</dbReference>